<feature type="compositionally biased region" description="Low complexity" evidence="6">
    <location>
        <begin position="384"/>
        <end position="404"/>
    </location>
</feature>
<feature type="compositionally biased region" description="Polar residues" evidence="6">
    <location>
        <begin position="8"/>
        <end position="24"/>
    </location>
</feature>
<feature type="compositionally biased region" description="Polar residues" evidence="6">
    <location>
        <begin position="62"/>
        <end position="80"/>
    </location>
</feature>
<dbReference type="SMART" id="SM00339">
    <property type="entry name" value="FH"/>
    <property type="match status" value="1"/>
</dbReference>
<dbReference type="Gene3D" id="1.10.10.10">
    <property type="entry name" value="Winged helix-like DNA-binding domain superfamily/Winged helix DNA-binding domain"/>
    <property type="match status" value="1"/>
</dbReference>
<evidence type="ECO:0000256" key="4">
    <source>
        <dbReference type="ARBA" id="ARBA00023242"/>
    </source>
</evidence>
<evidence type="ECO:0000256" key="3">
    <source>
        <dbReference type="ARBA" id="ARBA00023163"/>
    </source>
</evidence>
<dbReference type="PROSITE" id="PS00657">
    <property type="entry name" value="FORK_HEAD_1"/>
    <property type="match status" value="1"/>
</dbReference>
<sequence>MTDYTWYSRPSNMPFPSTDLMTQSTSSNEVMNHQLQLFYRQLPPIPATTSSNNTSSPASSSETVSLIGSPITPTSGGGQVSTTATWKEAIVESVHHGGDGGHPTPTPSNEKKRTRQSSTIGHGVRVEKNTQGKPPYSYATLVRYAIENSPAQKLTLNEIYSWVLEHYSYYKTAGSGWKNSIRHNLSLNKSFVRVPRPINEPGKGSYWVIDYHATENEQRAKQSYRGRTSRSASDAAASSLPYRSNQSAANVRRHSDPHHFTNNGISTTAFDVSAATTEASHSLIPTTAPVNGNPSTIMSAPSEYYYYYQPYNNQYRPHSTSTMRDYANVQHRPGCHHHPQYQQHYHHQQQQHQQHYYQQQQQQTYSTSTTTDRPVSPTPSNMFPPELSVTLSSSVTSPHSSLSEDQLGSPLPHTFAMDPSDDQDKPRKRTKYQQKSALDSDPSMNWPVVI</sequence>
<dbReference type="InterPro" id="IPR001766">
    <property type="entry name" value="Fork_head_dom"/>
</dbReference>
<dbReference type="PROSITE" id="PS00658">
    <property type="entry name" value="FORK_HEAD_2"/>
    <property type="match status" value="1"/>
</dbReference>
<accession>A0A168QM74</accession>
<dbReference type="GO" id="GO:0000981">
    <property type="term" value="F:DNA-binding transcription factor activity, RNA polymerase II-specific"/>
    <property type="evidence" value="ECO:0007669"/>
    <property type="project" value="TreeGrafter"/>
</dbReference>
<feature type="region of interest" description="Disordered" evidence="6">
    <location>
        <begin position="218"/>
        <end position="264"/>
    </location>
</feature>
<evidence type="ECO:0000313" key="9">
    <source>
        <dbReference type="Proteomes" id="UP000078561"/>
    </source>
</evidence>
<feature type="compositionally biased region" description="Low complexity" evidence="6">
    <location>
        <begin position="350"/>
        <end position="363"/>
    </location>
</feature>
<dbReference type="InterPro" id="IPR045912">
    <property type="entry name" value="FOXJ2/3-like"/>
</dbReference>
<reference evidence="8" key="1">
    <citation type="submission" date="2016-04" db="EMBL/GenBank/DDBJ databases">
        <authorList>
            <person name="Evans L.H."/>
            <person name="Alamgir A."/>
            <person name="Owens N."/>
            <person name="Weber N.D."/>
            <person name="Virtaneva K."/>
            <person name="Barbian K."/>
            <person name="Babar A."/>
            <person name="Rosenke K."/>
        </authorList>
    </citation>
    <scope>NUCLEOTIDE SEQUENCE [LARGE SCALE GENOMIC DNA]</scope>
    <source>
        <strain evidence="8">CBS 101.48</strain>
    </source>
</reference>
<dbReference type="CDD" id="cd00059">
    <property type="entry name" value="FH_FOX"/>
    <property type="match status" value="1"/>
</dbReference>
<dbReference type="OrthoDB" id="5954824at2759"/>
<keyword evidence="3" id="KW-0804">Transcription</keyword>
<name>A0A168QM74_ABSGL</name>
<evidence type="ECO:0000256" key="5">
    <source>
        <dbReference type="PROSITE-ProRule" id="PRU00089"/>
    </source>
</evidence>
<proteinExistence type="predicted"/>
<feature type="region of interest" description="Disordered" evidence="6">
    <location>
        <begin position="330"/>
        <end position="450"/>
    </location>
</feature>
<feature type="region of interest" description="Disordered" evidence="6">
    <location>
        <begin position="94"/>
        <end position="132"/>
    </location>
</feature>
<dbReference type="InterPro" id="IPR030456">
    <property type="entry name" value="TF_fork_head_CS_2"/>
</dbReference>
<dbReference type="PANTHER" id="PTHR46078:SF2">
    <property type="entry name" value="FORK-HEAD DOMAIN-CONTAINING PROTEIN"/>
    <property type="match status" value="1"/>
</dbReference>
<dbReference type="InterPro" id="IPR036388">
    <property type="entry name" value="WH-like_DNA-bd_sf"/>
</dbReference>
<dbReference type="InParanoid" id="A0A168QM74"/>
<organism evidence="8">
    <name type="scientific">Absidia glauca</name>
    <name type="common">Pin mould</name>
    <dbReference type="NCBI Taxonomy" id="4829"/>
    <lineage>
        <taxon>Eukaryota</taxon>
        <taxon>Fungi</taxon>
        <taxon>Fungi incertae sedis</taxon>
        <taxon>Mucoromycota</taxon>
        <taxon>Mucoromycotina</taxon>
        <taxon>Mucoromycetes</taxon>
        <taxon>Mucorales</taxon>
        <taxon>Cunninghamellaceae</taxon>
        <taxon>Absidia</taxon>
    </lineage>
</organism>
<keyword evidence="1" id="KW-0805">Transcription regulation</keyword>
<dbReference type="GO" id="GO:0005634">
    <property type="term" value="C:nucleus"/>
    <property type="evidence" value="ECO:0007669"/>
    <property type="project" value="UniProtKB-SubCell"/>
</dbReference>
<dbReference type="EMBL" id="LT554417">
    <property type="protein sequence ID" value="SAM05084.1"/>
    <property type="molecule type" value="Genomic_DNA"/>
</dbReference>
<gene>
    <name evidence="8" type="primary">ABSGL_10950.1 scaffold 12033</name>
</gene>
<feature type="compositionally biased region" description="Low complexity" evidence="6">
    <location>
        <begin position="229"/>
        <end position="239"/>
    </location>
</feature>
<feature type="compositionally biased region" description="Low complexity" evidence="6">
    <location>
        <begin position="47"/>
        <end position="61"/>
    </location>
</feature>
<dbReference type="SUPFAM" id="SSF46785">
    <property type="entry name" value="Winged helix' DNA-binding domain"/>
    <property type="match status" value="1"/>
</dbReference>
<feature type="compositionally biased region" description="Basic residues" evidence="6">
    <location>
        <begin position="333"/>
        <end position="349"/>
    </location>
</feature>
<evidence type="ECO:0000256" key="6">
    <source>
        <dbReference type="SAM" id="MobiDB-lite"/>
    </source>
</evidence>
<dbReference type="GO" id="GO:0000978">
    <property type="term" value="F:RNA polymerase II cis-regulatory region sequence-specific DNA binding"/>
    <property type="evidence" value="ECO:0007669"/>
    <property type="project" value="TreeGrafter"/>
</dbReference>
<feature type="compositionally biased region" description="Polar residues" evidence="6">
    <location>
        <begin position="364"/>
        <end position="381"/>
    </location>
</feature>
<dbReference type="PANTHER" id="PTHR46078">
    <property type="entry name" value="FORKHEAD BOX PROTEIN J2 FAMILY MEMBER"/>
    <property type="match status" value="1"/>
</dbReference>
<evidence type="ECO:0000259" key="7">
    <source>
        <dbReference type="PROSITE" id="PS50039"/>
    </source>
</evidence>
<dbReference type="AlphaFoldDB" id="A0A168QM74"/>
<dbReference type="PROSITE" id="PS50039">
    <property type="entry name" value="FORK_HEAD_3"/>
    <property type="match status" value="1"/>
</dbReference>
<evidence type="ECO:0000313" key="8">
    <source>
        <dbReference type="EMBL" id="SAM05084.1"/>
    </source>
</evidence>
<feature type="domain" description="Fork-head" evidence="7">
    <location>
        <begin position="133"/>
        <end position="230"/>
    </location>
</feature>
<dbReference type="Pfam" id="PF00250">
    <property type="entry name" value="Forkhead"/>
    <property type="match status" value="1"/>
</dbReference>
<dbReference type="Proteomes" id="UP000078561">
    <property type="component" value="Unassembled WGS sequence"/>
</dbReference>
<feature type="DNA-binding region" description="Fork-head" evidence="5">
    <location>
        <begin position="133"/>
        <end position="230"/>
    </location>
</feature>
<dbReference type="PRINTS" id="PR00053">
    <property type="entry name" value="FORKHEAD"/>
</dbReference>
<keyword evidence="2 5" id="KW-0238">DNA-binding</keyword>
<feature type="region of interest" description="Disordered" evidence="6">
    <location>
        <begin position="44"/>
        <end position="80"/>
    </location>
</feature>
<keyword evidence="9" id="KW-1185">Reference proteome</keyword>
<protein>
    <recommendedName>
        <fullName evidence="7">Fork-head domain-containing protein</fullName>
    </recommendedName>
</protein>
<dbReference type="FunFam" id="1.10.10.10:FF:000135">
    <property type="entry name" value="forkhead box protein G1"/>
    <property type="match status" value="1"/>
</dbReference>
<dbReference type="InterPro" id="IPR018122">
    <property type="entry name" value="TF_fork_head_CS_1"/>
</dbReference>
<feature type="region of interest" description="Disordered" evidence="6">
    <location>
        <begin position="1"/>
        <end position="24"/>
    </location>
</feature>
<keyword evidence="4 5" id="KW-0539">Nucleus</keyword>
<evidence type="ECO:0000256" key="1">
    <source>
        <dbReference type="ARBA" id="ARBA00023015"/>
    </source>
</evidence>
<dbReference type="STRING" id="4829.A0A168QM74"/>
<comment type="subcellular location">
    <subcellularLocation>
        <location evidence="5">Nucleus</location>
    </subcellularLocation>
</comment>
<dbReference type="InterPro" id="IPR036390">
    <property type="entry name" value="WH_DNA-bd_sf"/>
</dbReference>
<evidence type="ECO:0000256" key="2">
    <source>
        <dbReference type="ARBA" id="ARBA00023125"/>
    </source>
</evidence>